<evidence type="ECO:0000256" key="2">
    <source>
        <dbReference type="ARBA" id="ARBA00008300"/>
    </source>
</evidence>
<dbReference type="Proteomes" id="UP000308092">
    <property type="component" value="Unassembled WGS sequence"/>
</dbReference>
<evidence type="ECO:0000313" key="5">
    <source>
        <dbReference type="EMBL" id="THC93863.1"/>
    </source>
</evidence>
<keyword evidence="4" id="KW-0378">Hydrolase</keyword>
<evidence type="ECO:0000256" key="4">
    <source>
        <dbReference type="ARBA" id="ARBA00022801"/>
    </source>
</evidence>
<dbReference type="Pfam" id="PF10230">
    <property type="entry name" value="LIDHydrolase"/>
    <property type="match status" value="1"/>
</dbReference>
<evidence type="ECO:0000313" key="6">
    <source>
        <dbReference type="Proteomes" id="UP000308092"/>
    </source>
</evidence>
<sequence>MSTGKRPHITANSFFHTFSTAPTEPSQTPLIIYFISGNPGLIGYYHAFLSLISEKLILLATQQEKKYSFQVYGHSLAGFELPEPTQQAEDVESHSHYYDLEEQISFVQGKLNGFLSEYTGSIERTSGAEPVATPKVILIGHSVGAYIAMEVLRRHRENSMNGDRPVEFDIVGGVMLFPTVVDIAKSPSGQKLTRLISLIPQLAIVAGVLVRILTTLLPTVLLQRLIKLNMASAPASMVDTTAAFLKSQRGVRQALHMAADEMQTITSDQWSDDVWGISTTKDPVTRLFFYFGRNDHWVAEHTRDAIIEHRGRVRGGPEMIICEDGLPHAFCIRHSDIVATKVADMVMDIVKA</sequence>
<accession>A0A4S3JEW6</accession>
<dbReference type="GO" id="GO:0005811">
    <property type="term" value="C:lipid droplet"/>
    <property type="evidence" value="ECO:0007669"/>
    <property type="project" value="UniProtKB-SubCell"/>
</dbReference>
<proteinExistence type="inferred from homology"/>
<dbReference type="InterPro" id="IPR029058">
    <property type="entry name" value="AB_hydrolase_fold"/>
</dbReference>
<reference evidence="5 6" key="1">
    <citation type="submission" date="2019-03" db="EMBL/GenBank/DDBJ databases">
        <title>The genome sequence of a newly discovered highly antifungal drug resistant Aspergillus species, Aspergillus tanneri NIH 1004.</title>
        <authorList>
            <person name="Mounaud S."/>
            <person name="Singh I."/>
            <person name="Joardar V."/>
            <person name="Pakala S."/>
            <person name="Pakala S."/>
            <person name="Venepally P."/>
            <person name="Hoover J."/>
            <person name="Nierman W."/>
            <person name="Chung J."/>
            <person name="Losada L."/>
        </authorList>
    </citation>
    <scope>NUCLEOTIDE SEQUENCE [LARGE SCALE GENOMIC DNA]</scope>
    <source>
        <strain evidence="5 6">NIH1004</strain>
    </source>
</reference>
<gene>
    <name evidence="5" type="ORF">EYZ11_006645</name>
</gene>
<comment type="caution">
    <text evidence="5">The sequence shown here is derived from an EMBL/GenBank/DDBJ whole genome shotgun (WGS) entry which is preliminary data.</text>
</comment>
<name>A0A4S3JEW6_9EURO</name>
<dbReference type="PANTHER" id="PTHR13390:SF0">
    <property type="entry name" value="LIPID DROPLET-ASSOCIATED HYDROLASE"/>
    <property type="match status" value="1"/>
</dbReference>
<evidence type="ECO:0008006" key="7">
    <source>
        <dbReference type="Google" id="ProtNLM"/>
    </source>
</evidence>
<evidence type="ECO:0000256" key="3">
    <source>
        <dbReference type="ARBA" id="ARBA00022677"/>
    </source>
</evidence>
<keyword evidence="6" id="KW-1185">Reference proteome</keyword>
<dbReference type="PANTHER" id="PTHR13390">
    <property type="entry name" value="LIPASE"/>
    <property type="match status" value="1"/>
</dbReference>
<dbReference type="InterPro" id="IPR019363">
    <property type="entry name" value="LDAH"/>
</dbReference>
<dbReference type="EMBL" id="SOSA01000239">
    <property type="protein sequence ID" value="THC93863.1"/>
    <property type="molecule type" value="Genomic_DNA"/>
</dbReference>
<evidence type="ECO:0000256" key="1">
    <source>
        <dbReference type="ARBA" id="ARBA00004502"/>
    </source>
</evidence>
<organism evidence="5 6">
    <name type="scientific">Aspergillus tanneri</name>
    <dbReference type="NCBI Taxonomy" id="1220188"/>
    <lineage>
        <taxon>Eukaryota</taxon>
        <taxon>Fungi</taxon>
        <taxon>Dikarya</taxon>
        <taxon>Ascomycota</taxon>
        <taxon>Pezizomycotina</taxon>
        <taxon>Eurotiomycetes</taxon>
        <taxon>Eurotiomycetidae</taxon>
        <taxon>Eurotiales</taxon>
        <taxon>Aspergillaceae</taxon>
        <taxon>Aspergillus</taxon>
        <taxon>Aspergillus subgen. Circumdati</taxon>
    </lineage>
</organism>
<dbReference type="GO" id="GO:0016298">
    <property type="term" value="F:lipase activity"/>
    <property type="evidence" value="ECO:0007669"/>
    <property type="project" value="InterPro"/>
</dbReference>
<dbReference type="STRING" id="1220188.A0A4S3JEW6"/>
<comment type="subcellular location">
    <subcellularLocation>
        <location evidence="1">Lipid droplet</location>
    </subcellularLocation>
</comment>
<dbReference type="Gene3D" id="3.40.50.1820">
    <property type="entry name" value="alpha/beta hydrolase"/>
    <property type="match status" value="1"/>
</dbReference>
<dbReference type="VEuPathDB" id="FungiDB:EYZ11_006645"/>
<keyword evidence="3" id="KW-0551">Lipid droplet</keyword>
<dbReference type="SUPFAM" id="SSF53474">
    <property type="entry name" value="alpha/beta-Hydrolases"/>
    <property type="match status" value="1"/>
</dbReference>
<dbReference type="AlphaFoldDB" id="A0A4S3JEW6"/>
<protein>
    <recommendedName>
        <fullName evidence="7">Lipid droplet-associated hydrolase</fullName>
    </recommendedName>
</protein>
<comment type="similarity">
    <text evidence="2">Belongs to the AB hydrolase superfamily. LDAH family.</text>
</comment>
<dbReference type="GO" id="GO:0019915">
    <property type="term" value="P:lipid storage"/>
    <property type="evidence" value="ECO:0007669"/>
    <property type="project" value="InterPro"/>
</dbReference>